<dbReference type="GO" id="GO:0003677">
    <property type="term" value="F:DNA binding"/>
    <property type="evidence" value="ECO:0007669"/>
    <property type="project" value="UniProtKB-KW"/>
</dbReference>
<dbReference type="PANTHER" id="PTHR30363:SF44">
    <property type="entry name" value="AGA OPERON TRANSCRIPTIONAL REPRESSOR-RELATED"/>
    <property type="match status" value="1"/>
</dbReference>
<accession>A0A2M9CQL7</accession>
<dbReference type="PROSITE" id="PS00894">
    <property type="entry name" value="HTH_DEOR_1"/>
    <property type="match status" value="1"/>
</dbReference>
<proteinExistence type="predicted"/>
<dbReference type="Gene3D" id="1.10.10.10">
    <property type="entry name" value="Winged helix-like DNA-binding domain superfamily/Winged helix DNA-binding domain"/>
    <property type="match status" value="1"/>
</dbReference>
<dbReference type="RefSeq" id="WP_100422790.1">
    <property type="nucleotide sequence ID" value="NZ_BOOX01000006.1"/>
</dbReference>
<evidence type="ECO:0000256" key="3">
    <source>
        <dbReference type="ARBA" id="ARBA00023163"/>
    </source>
</evidence>
<dbReference type="PRINTS" id="PR00037">
    <property type="entry name" value="HTHLACR"/>
</dbReference>
<dbReference type="GO" id="GO:0003700">
    <property type="term" value="F:DNA-binding transcription factor activity"/>
    <property type="evidence" value="ECO:0007669"/>
    <property type="project" value="InterPro"/>
</dbReference>
<evidence type="ECO:0000313" key="5">
    <source>
        <dbReference type="EMBL" id="PJJ74138.1"/>
    </source>
</evidence>
<dbReference type="InterPro" id="IPR037171">
    <property type="entry name" value="NagB/RpiA_transferase-like"/>
</dbReference>
<dbReference type="InterPro" id="IPR018356">
    <property type="entry name" value="Tscrpt_reg_HTH_DeoR_CS"/>
</dbReference>
<sequence>MTDAAQSTASSATSRRRDILERVNDRGFASVHELSEAFGVSQVTVRADVDRLAERGAVRRVRGGALANGHARSERPFEEARTSNAAQKAAIGVAAAALVEAGQTLVLDVGTTTAAVAAALVARTDLTDVTIVTNGLNIATALEPALDRYTVVVTGGTLRRMQHSLVDPMGLVLLDRLHTDLAILGCNGVDVAAGVTNVNLPEVTVKQRMLAAARRVVVVADSTKLGHASLARICDLDEVDVLVTGDAAGQDELTALSATGLEVLQVPTPDAG</sequence>
<dbReference type="InterPro" id="IPR001034">
    <property type="entry name" value="DeoR_HTH"/>
</dbReference>
<organism evidence="5 6">
    <name type="scientific">Sediminihabitans luteus</name>
    <dbReference type="NCBI Taxonomy" id="1138585"/>
    <lineage>
        <taxon>Bacteria</taxon>
        <taxon>Bacillati</taxon>
        <taxon>Actinomycetota</taxon>
        <taxon>Actinomycetes</taxon>
        <taxon>Micrococcales</taxon>
        <taxon>Cellulomonadaceae</taxon>
        <taxon>Sediminihabitans</taxon>
    </lineage>
</organism>
<dbReference type="Gene3D" id="3.40.50.1360">
    <property type="match status" value="1"/>
</dbReference>
<dbReference type="PROSITE" id="PS51000">
    <property type="entry name" value="HTH_DEOR_2"/>
    <property type="match status" value="1"/>
</dbReference>
<dbReference type="InterPro" id="IPR036390">
    <property type="entry name" value="WH_DNA-bd_sf"/>
</dbReference>
<dbReference type="SUPFAM" id="SSF100950">
    <property type="entry name" value="NagB/RpiA/CoA transferase-like"/>
    <property type="match status" value="1"/>
</dbReference>
<keyword evidence="6" id="KW-1185">Reference proteome</keyword>
<keyword evidence="2" id="KW-0238">DNA-binding</keyword>
<feature type="domain" description="HTH deoR-type" evidence="4">
    <location>
        <begin position="12"/>
        <end position="67"/>
    </location>
</feature>
<dbReference type="EMBL" id="PGFE01000002">
    <property type="protein sequence ID" value="PJJ74138.1"/>
    <property type="molecule type" value="Genomic_DNA"/>
</dbReference>
<dbReference type="AlphaFoldDB" id="A0A2M9CQL7"/>
<keyword evidence="3" id="KW-0804">Transcription</keyword>
<gene>
    <name evidence="5" type="ORF">CLV28_1632</name>
</gene>
<evidence type="ECO:0000256" key="2">
    <source>
        <dbReference type="ARBA" id="ARBA00023125"/>
    </source>
</evidence>
<dbReference type="Pfam" id="PF08220">
    <property type="entry name" value="HTH_DeoR"/>
    <property type="match status" value="1"/>
</dbReference>
<dbReference type="SUPFAM" id="SSF46785">
    <property type="entry name" value="Winged helix' DNA-binding domain"/>
    <property type="match status" value="1"/>
</dbReference>
<reference evidence="5 6" key="1">
    <citation type="submission" date="2017-11" db="EMBL/GenBank/DDBJ databases">
        <title>Genomic Encyclopedia of Archaeal and Bacterial Type Strains, Phase II (KMG-II): From Individual Species to Whole Genera.</title>
        <authorList>
            <person name="Goeker M."/>
        </authorList>
    </citation>
    <scope>NUCLEOTIDE SEQUENCE [LARGE SCALE GENOMIC DNA]</scope>
    <source>
        <strain evidence="5 6">DSM 25478</strain>
    </source>
</reference>
<evidence type="ECO:0000313" key="6">
    <source>
        <dbReference type="Proteomes" id="UP000231693"/>
    </source>
</evidence>
<dbReference type="SMART" id="SM00420">
    <property type="entry name" value="HTH_DEOR"/>
    <property type="match status" value="1"/>
</dbReference>
<evidence type="ECO:0000256" key="1">
    <source>
        <dbReference type="ARBA" id="ARBA00023015"/>
    </source>
</evidence>
<protein>
    <submittedName>
        <fullName evidence="5">DeoR family transcriptional regulator</fullName>
    </submittedName>
</protein>
<dbReference type="Pfam" id="PF00455">
    <property type="entry name" value="DeoRC"/>
    <property type="match status" value="1"/>
</dbReference>
<dbReference type="InterPro" id="IPR036388">
    <property type="entry name" value="WH-like_DNA-bd_sf"/>
</dbReference>
<dbReference type="InterPro" id="IPR014036">
    <property type="entry name" value="DeoR-like_C"/>
</dbReference>
<name>A0A2M9CQL7_9CELL</name>
<keyword evidence="1" id="KW-0805">Transcription regulation</keyword>
<dbReference type="SMART" id="SM01134">
    <property type="entry name" value="DeoRC"/>
    <property type="match status" value="1"/>
</dbReference>
<comment type="caution">
    <text evidence="5">The sequence shown here is derived from an EMBL/GenBank/DDBJ whole genome shotgun (WGS) entry which is preliminary data.</text>
</comment>
<evidence type="ECO:0000259" key="4">
    <source>
        <dbReference type="PROSITE" id="PS51000"/>
    </source>
</evidence>
<dbReference type="PANTHER" id="PTHR30363">
    <property type="entry name" value="HTH-TYPE TRANSCRIPTIONAL REGULATOR SRLR-RELATED"/>
    <property type="match status" value="1"/>
</dbReference>
<dbReference type="Proteomes" id="UP000231693">
    <property type="component" value="Unassembled WGS sequence"/>
</dbReference>
<dbReference type="InterPro" id="IPR050313">
    <property type="entry name" value="Carb_Metab_HTH_regulators"/>
</dbReference>
<dbReference type="OrthoDB" id="7688673at2"/>